<dbReference type="Pfam" id="PF00024">
    <property type="entry name" value="PAN_1"/>
    <property type="match status" value="1"/>
</dbReference>
<dbReference type="AlphaFoldDB" id="A0A813ZIB1"/>
<reference evidence="2" key="1">
    <citation type="submission" date="2021-02" db="EMBL/GenBank/DDBJ databases">
        <authorList>
            <person name="Nowell W R."/>
        </authorList>
    </citation>
    <scope>NUCLEOTIDE SEQUENCE</scope>
</reference>
<dbReference type="EMBL" id="CAJNOM010000043">
    <property type="protein sequence ID" value="CAF0899629.1"/>
    <property type="molecule type" value="Genomic_DNA"/>
</dbReference>
<dbReference type="Proteomes" id="UP000663877">
    <property type="component" value="Unassembled WGS sequence"/>
</dbReference>
<dbReference type="EMBL" id="CAJNOI010000045">
    <property type="protein sequence ID" value="CAF0928213.1"/>
    <property type="molecule type" value="Genomic_DNA"/>
</dbReference>
<dbReference type="InterPro" id="IPR003609">
    <property type="entry name" value="Pan_app"/>
</dbReference>
<keyword evidence="5" id="KW-1185">Reference proteome</keyword>
<sequence>MINKQFQCVNTTCLPFVIDIVLDIRDCQFMCLSQIQCQATSFHKSTSTCDLFDDILNQIGNMLDNADIVTMIVMSETRIPVGMTSSSVAAPSITSLTTPLTATLVTTTTTVC</sequence>
<evidence type="ECO:0000313" key="5">
    <source>
        <dbReference type="Proteomes" id="UP000663832"/>
    </source>
</evidence>
<gene>
    <name evidence="4" type="ORF">BJG266_LOCUS11928</name>
    <name evidence="2" type="ORF">QVE165_LOCUS9402</name>
    <name evidence="3" type="ORF">QVE165_LOCUS9562</name>
</gene>
<proteinExistence type="predicted"/>
<dbReference type="Gene3D" id="3.50.4.10">
    <property type="entry name" value="Hepatocyte Growth Factor"/>
    <property type="match status" value="1"/>
</dbReference>
<dbReference type="OrthoDB" id="10064085at2759"/>
<evidence type="ECO:0000259" key="1">
    <source>
        <dbReference type="Pfam" id="PF00024"/>
    </source>
</evidence>
<evidence type="ECO:0000313" key="2">
    <source>
        <dbReference type="EMBL" id="CAF0899629.1"/>
    </source>
</evidence>
<evidence type="ECO:0000313" key="3">
    <source>
        <dbReference type="EMBL" id="CAF0902607.1"/>
    </source>
</evidence>
<dbReference type="Proteomes" id="UP000663832">
    <property type="component" value="Unassembled WGS sequence"/>
</dbReference>
<name>A0A813ZIB1_9BILA</name>
<evidence type="ECO:0000313" key="4">
    <source>
        <dbReference type="EMBL" id="CAF0928213.1"/>
    </source>
</evidence>
<feature type="domain" description="Apple" evidence="1">
    <location>
        <begin position="22"/>
        <end position="57"/>
    </location>
</feature>
<comment type="caution">
    <text evidence="2">The sequence shown here is derived from an EMBL/GenBank/DDBJ whole genome shotgun (WGS) entry which is preliminary data.</text>
</comment>
<protein>
    <recommendedName>
        <fullName evidence="1">Apple domain-containing protein</fullName>
    </recommendedName>
</protein>
<dbReference type="EMBL" id="CAJNOM010000043">
    <property type="protein sequence ID" value="CAF0902607.1"/>
    <property type="molecule type" value="Genomic_DNA"/>
</dbReference>
<organism evidence="2 5">
    <name type="scientific">Adineta steineri</name>
    <dbReference type="NCBI Taxonomy" id="433720"/>
    <lineage>
        <taxon>Eukaryota</taxon>
        <taxon>Metazoa</taxon>
        <taxon>Spiralia</taxon>
        <taxon>Gnathifera</taxon>
        <taxon>Rotifera</taxon>
        <taxon>Eurotatoria</taxon>
        <taxon>Bdelloidea</taxon>
        <taxon>Adinetida</taxon>
        <taxon>Adinetidae</taxon>
        <taxon>Adineta</taxon>
    </lineage>
</organism>
<accession>A0A813ZIB1</accession>